<organism evidence="1 2">
    <name type="scientific">Podarcis lilfordi</name>
    <name type="common">Lilford's wall lizard</name>
    <dbReference type="NCBI Taxonomy" id="74358"/>
    <lineage>
        <taxon>Eukaryota</taxon>
        <taxon>Metazoa</taxon>
        <taxon>Chordata</taxon>
        <taxon>Craniata</taxon>
        <taxon>Vertebrata</taxon>
        <taxon>Euteleostomi</taxon>
        <taxon>Lepidosauria</taxon>
        <taxon>Squamata</taxon>
        <taxon>Bifurcata</taxon>
        <taxon>Unidentata</taxon>
        <taxon>Episquamata</taxon>
        <taxon>Laterata</taxon>
        <taxon>Lacertibaenia</taxon>
        <taxon>Lacertidae</taxon>
        <taxon>Podarcis</taxon>
    </lineage>
</organism>
<dbReference type="EMBL" id="OX395130">
    <property type="protein sequence ID" value="CAI5775423.1"/>
    <property type="molecule type" value="Genomic_DNA"/>
</dbReference>
<evidence type="ECO:0000313" key="1">
    <source>
        <dbReference type="EMBL" id="CAI5775423.1"/>
    </source>
</evidence>
<reference evidence="1" key="1">
    <citation type="submission" date="2022-12" db="EMBL/GenBank/DDBJ databases">
        <authorList>
            <person name="Alioto T."/>
            <person name="Alioto T."/>
            <person name="Gomez Garrido J."/>
        </authorList>
    </citation>
    <scope>NUCLEOTIDE SEQUENCE</scope>
</reference>
<evidence type="ECO:0000313" key="2">
    <source>
        <dbReference type="Proteomes" id="UP001178461"/>
    </source>
</evidence>
<accession>A0AA35KDU9</accession>
<keyword evidence="2" id="KW-1185">Reference proteome</keyword>
<name>A0AA35KDU9_9SAUR</name>
<dbReference type="Proteomes" id="UP001178461">
    <property type="component" value="Chromosome 5"/>
</dbReference>
<gene>
    <name evidence="1" type="ORF">PODLI_1B019436</name>
</gene>
<proteinExistence type="predicted"/>
<sequence length="130" mass="15055">MLICRRKSFRNELELFQESEGSMVRYVCGGLCLEPCVFMKWRMWPAASSSFLKEKKGICGNDASEYADSLCHECAFKKKFWTRTDYWYIISLEPLQNLQYNAGAFYTPLPTDSWLLAVVSCNIHQTLVLS</sequence>
<dbReference type="AlphaFoldDB" id="A0AA35KDU9"/>
<protein>
    <submittedName>
        <fullName evidence="1">Uncharacterized protein</fullName>
    </submittedName>
</protein>